<dbReference type="PROSITE" id="PS50219">
    <property type="entry name" value="CNH"/>
    <property type="match status" value="1"/>
</dbReference>
<evidence type="ECO:0000313" key="8">
    <source>
        <dbReference type="Proteomes" id="UP000002173"/>
    </source>
</evidence>
<dbReference type="STRING" id="5865.A7AQR5"/>
<evidence type="ECO:0000313" key="7">
    <source>
        <dbReference type="EMBL" id="EDO06884.1"/>
    </source>
</evidence>
<reference evidence="7 8" key="1">
    <citation type="journal article" date="2007" name="PLoS Pathog.">
        <title>Genome sequence of Babesia bovis and comparative analysis of apicomplexan hemoprotozoa.</title>
        <authorList>
            <person name="Brayton K.A."/>
            <person name="Lau A.O.T."/>
            <person name="Herndon D.R."/>
            <person name="Hannick L."/>
            <person name="Kappmeyer L.S."/>
            <person name="Berens S.J."/>
            <person name="Bidwell S.L."/>
            <person name="Brown W.C."/>
            <person name="Crabtree J."/>
            <person name="Fadrosh D."/>
            <person name="Feldblum T."/>
            <person name="Forberger H.A."/>
            <person name="Haas B.J."/>
            <person name="Howell J.M."/>
            <person name="Khouri H."/>
            <person name="Koo H."/>
            <person name="Mann D.J."/>
            <person name="Norimine J."/>
            <person name="Paulsen I.T."/>
            <person name="Radune D."/>
            <person name="Ren Q."/>
            <person name="Smith R.K. Jr."/>
            <person name="Suarez C.E."/>
            <person name="White O."/>
            <person name="Wortman J.R."/>
            <person name="Knowles D.P. Jr."/>
            <person name="McElwain T.F."/>
            <person name="Nene V.M."/>
        </authorList>
    </citation>
    <scope>NUCLEOTIDE SEQUENCE [LARGE SCALE GENOMIC DNA]</scope>
    <source>
        <strain evidence="7">T2Bo</strain>
    </source>
</reference>
<dbReference type="GO" id="GO:0006914">
    <property type="term" value="P:autophagy"/>
    <property type="evidence" value="ECO:0007669"/>
    <property type="project" value="TreeGrafter"/>
</dbReference>
<keyword evidence="8" id="KW-1185">Reference proteome</keyword>
<sequence>MEIFSRDVVLRWMESSKITAVAWCNNDLVIGNDAGELHAFQCPELQGPVEAEVYKYAKVSNQKIASITPLEPEGWILVLNSNGDLYSINSMFKGQPSILVKNVTCVARQFEWIYFDSTITQNAKGTLCPLNEFCVGTDGKMYIYAAQGGKLTPKRCISVDGMVLSASWINNTIVVGTKEAYYIMDAECKTCRELCSLQTGDLDSEVVPLTTPCVDGDVMVICQNIGIFYNTQTMALSKKNTILWRNRLEALGCASPFIIGITVDRIVEVYGVRDQLPYQVIDQTSAKYVHFMPQWECMLSATPNVVMALKHKTYHQTIAEAVESKDIKQVLHIANVYFATEDPQQVEEKKLAHTIAGWMRFNDLNFPLAFHHFTLGNVDIVYLLQFWNHYADIALPESYVSNEAVPMLLRQYIPNATGIREFVERRYGQRKSELASKSTVAKLVELANVSFAAFLLKHLNNNALLQTKGIDMSDFQRTLKANIEKTCLLLLAECDDPKCSIIINRPKEETFLDLDSCKEHLIKMEKNEVLAKLLIQQKRYKEAMNIMVNYITDNVGSGHKDEIALEIKSVCCELANCLNTLIEQSQKHKDEVNKNTKKEEIHDILTTYLPVLLATYPNAALDVLTTNHAIMPFSTDQIIAMIDMHAPKSYCDSKMGMRIKYLEDLVMKNKHGGIHENTLLAQCYISELTVKRKNNDSKDDRNRAIKTMLIELMESNKSFNMSKLEDMLMKLNMVETTVLLNNKLNKHEEALRTLFQLWNKDNRLKACEAYCLCFGEIETSFDTSTMDMPFKRLFSNFDYWMQRANEWPLTKYEMYSINTSDASIDRLLLKLLNIIVQESQSDDTCIYLARDLLAKYIPLCTHNAAISGSAIVEIMPESWNFAIFANILMQLQLKALHEERTAAMRRGLTRSLRSQTAKQLYKLTCVPPITVDARSICAICQEPIKLGMSIAIPPPKQTEGGQKQTPRQHTIMHEECGRKVHDH</sequence>
<protein>
    <recommendedName>
        <fullName evidence="6">CNH domain-containing protein</fullName>
    </recommendedName>
</protein>
<dbReference type="eggNOG" id="KOG2063">
    <property type="taxonomic scope" value="Eukaryota"/>
</dbReference>
<dbReference type="RefSeq" id="XP_001610452.1">
    <property type="nucleotide sequence ID" value="XM_001610402.1"/>
</dbReference>
<evidence type="ECO:0000259" key="6">
    <source>
        <dbReference type="PROSITE" id="PS50219"/>
    </source>
</evidence>
<feature type="region of interest" description="Disordered" evidence="5">
    <location>
        <begin position="952"/>
        <end position="983"/>
    </location>
</feature>
<feature type="compositionally biased region" description="Basic and acidic residues" evidence="5">
    <location>
        <begin position="971"/>
        <end position="983"/>
    </location>
</feature>
<dbReference type="KEGG" id="bbo:BBOV_IV005230"/>
<organism evidence="7 8">
    <name type="scientific">Babesia bovis</name>
    <dbReference type="NCBI Taxonomy" id="5865"/>
    <lineage>
        <taxon>Eukaryota</taxon>
        <taxon>Sar</taxon>
        <taxon>Alveolata</taxon>
        <taxon>Apicomplexa</taxon>
        <taxon>Aconoidasida</taxon>
        <taxon>Piroplasmida</taxon>
        <taxon>Babesiidae</taxon>
        <taxon>Babesia</taxon>
    </lineage>
</organism>
<dbReference type="AlphaFoldDB" id="A7AQR5"/>
<dbReference type="OMA" id="WVLKKQF"/>
<dbReference type="SUPFAM" id="SSF50978">
    <property type="entry name" value="WD40 repeat-like"/>
    <property type="match status" value="1"/>
</dbReference>
<name>A7AQR5_BABBO</name>
<evidence type="ECO:0000256" key="5">
    <source>
        <dbReference type="SAM" id="MobiDB-lite"/>
    </source>
</evidence>
<dbReference type="Pfam" id="PF00780">
    <property type="entry name" value="CNH"/>
    <property type="match status" value="1"/>
</dbReference>
<dbReference type="InterPro" id="IPR032914">
    <property type="entry name" value="Vam6/VPS39/TRAP1"/>
</dbReference>
<accession>A7AQR5</accession>
<gene>
    <name evidence="7" type="ORF">BBOV_IV005230</name>
</gene>
<keyword evidence="3" id="KW-0963">Cytoplasm</keyword>
<dbReference type="EMBL" id="AAXT01000002">
    <property type="protein sequence ID" value="EDO06884.1"/>
    <property type="molecule type" value="Genomic_DNA"/>
</dbReference>
<reference evidence="8" key="2">
    <citation type="journal article" date="2020" name="Data Brief">
        <title>Transcriptome dataset of Babesia bovis life stages within vertebrate and invertebrate hosts.</title>
        <authorList>
            <person name="Ueti M.W."/>
            <person name="Johnson W.C."/>
            <person name="Kappmeyer L.S."/>
            <person name="Herndon D.R."/>
            <person name="Mousel M.R."/>
            <person name="Reif K.E."/>
            <person name="Taus N.S."/>
            <person name="Ifeonu O.O."/>
            <person name="Silva J.C."/>
            <person name="Suarez C.E."/>
            <person name="Brayton K.A."/>
        </authorList>
    </citation>
    <scope>NUCLEOTIDE SEQUENCE [LARGE SCALE GENOMIC DNA]</scope>
</reference>
<reference evidence="8" key="3">
    <citation type="journal article" date="2021" name="Int. J. Parasitol.">
        <title>Comparative analysis of gene expression between Babesia bovis blood stages and kinetes allowed by improved genome annotation.</title>
        <authorList>
            <person name="Ueti M.W."/>
            <person name="Johnson W.C."/>
            <person name="Kappmeyer L.S."/>
            <person name="Herndon D.R."/>
            <person name="Mousel M.R."/>
            <person name="Reif K.E."/>
            <person name="Taus N.S."/>
            <person name="Ifeonu O.O."/>
            <person name="Silva J.C."/>
            <person name="Suarez C.E."/>
            <person name="Brayton K.A."/>
        </authorList>
    </citation>
    <scope>NUCLEOTIDE SEQUENCE [LARGE SCALE GENOMIC DNA]</scope>
</reference>
<dbReference type="InterPro" id="IPR001180">
    <property type="entry name" value="CNH_dom"/>
</dbReference>
<proteinExistence type="predicted"/>
<evidence type="ECO:0000256" key="3">
    <source>
        <dbReference type="ARBA" id="ARBA00022490"/>
    </source>
</evidence>
<dbReference type="GO" id="GO:0016020">
    <property type="term" value="C:membrane"/>
    <property type="evidence" value="ECO:0007669"/>
    <property type="project" value="TreeGrafter"/>
</dbReference>
<feature type="domain" description="CNH" evidence="6">
    <location>
        <begin position="15"/>
        <end position="296"/>
    </location>
</feature>
<evidence type="ECO:0000256" key="2">
    <source>
        <dbReference type="ARBA" id="ARBA00022448"/>
    </source>
</evidence>
<keyword evidence="4" id="KW-0653">Protein transport</keyword>
<evidence type="ECO:0000256" key="1">
    <source>
        <dbReference type="ARBA" id="ARBA00004496"/>
    </source>
</evidence>
<evidence type="ECO:0000256" key="4">
    <source>
        <dbReference type="ARBA" id="ARBA00022927"/>
    </source>
</evidence>
<dbReference type="VEuPathDB" id="PiroplasmaDB:BBOV_IV005230"/>
<feature type="compositionally biased region" description="Polar residues" evidence="5">
    <location>
        <begin position="959"/>
        <end position="968"/>
    </location>
</feature>
<dbReference type="GO" id="GO:0015031">
    <property type="term" value="P:protein transport"/>
    <property type="evidence" value="ECO:0007669"/>
    <property type="project" value="UniProtKB-KW"/>
</dbReference>
<comment type="subcellular location">
    <subcellularLocation>
        <location evidence="1">Cytoplasm</location>
    </subcellularLocation>
</comment>
<dbReference type="Proteomes" id="UP000002173">
    <property type="component" value="Unassembled WGS sequence"/>
</dbReference>
<dbReference type="PANTHER" id="PTHR12894:SF27">
    <property type="entry name" value="TRANSFORMING GROWTH FACTOR-BETA RECEPTOR-ASSOCIATED PROTEIN 1"/>
    <property type="match status" value="1"/>
</dbReference>
<dbReference type="GO" id="GO:0005737">
    <property type="term" value="C:cytoplasm"/>
    <property type="evidence" value="ECO:0007669"/>
    <property type="project" value="UniProtKB-SubCell"/>
</dbReference>
<comment type="caution">
    <text evidence="7">The sequence shown here is derived from an EMBL/GenBank/DDBJ whole genome shotgun (WGS) entry which is preliminary data.</text>
</comment>
<dbReference type="GO" id="GO:0034058">
    <property type="term" value="P:endosomal vesicle fusion"/>
    <property type="evidence" value="ECO:0007669"/>
    <property type="project" value="TreeGrafter"/>
</dbReference>
<keyword evidence="2" id="KW-0813">Transport</keyword>
<dbReference type="PANTHER" id="PTHR12894">
    <property type="entry name" value="CNH DOMAIN CONTAINING"/>
    <property type="match status" value="1"/>
</dbReference>
<dbReference type="InParanoid" id="A7AQR5"/>
<dbReference type="GeneID" id="5478686"/>
<dbReference type="InterPro" id="IPR036322">
    <property type="entry name" value="WD40_repeat_dom_sf"/>
</dbReference>